<dbReference type="Pfam" id="PF18718">
    <property type="entry name" value="CxC5"/>
    <property type="match status" value="1"/>
</dbReference>
<reference evidence="2" key="1">
    <citation type="submission" date="2020-05" db="EMBL/GenBank/DDBJ databases">
        <title>Mycena genomes resolve the evolution of fungal bioluminescence.</title>
        <authorList>
            <person name="Tsai I.J."/>
        </authorList>
    </citation>
    <scope>NUCLEOTIDE SEQUENCE</scope>
    <source>
        <strain evidence="2">CCC161011</strain>
    </source>
</reference>
<dbReference type="AlphaFoldDB" id="A0A8H7CFE1"/>
<dbReference type="InterPro" id="IPR041539">
    <property type="entry name" value="CxC5"/>
</dbReference>
<name>A0A8H7CFE1_9AGAR</name>
<proteinExistence type="predicted"/>
<protein>
    <recommendedName>
        <fullName evidence="1">CxC5 like cysteine cluster associated with KDZ domain-containing protein</fullName>
    </recommendedName>
</protein>
<keyword evidence="3" id="KW-1185">Reference proteome</keyword>
<feature type="domain" description="CxC5 like cysteine cluster associated with KDZ" evidence="1">
    <location>
        <begin position="108"/>
        <end position="171"/>
    </location>
</feature>
<evidence type="ECO:0000259" key="1">
    <source>
        <dbReference type="Pfam" id="PF18718"/>
    </source>
</evidence>
<accession>A0A8H7CFE1</accession>
<gene>
    <name evidence="2" type="ORF">MVEN_02359200</name>
</gene>
<dbReference type="OrthoDB" id="2956462at2759"/>
<dbReference type="EMBL" id="JACAZI010000029">
    <property type="protein sequence ID" value="KAF7333433.1"/>
    <property type="molecule type" value="Genomic_DNA"/>
</dbReference>
<evidence type="ECO:0000313" key="3">
    <source>
        <dbReference type="Proteomes" id="UP000620124"/>
    </source>
</evidence>
<sequence>MAFFAALQREPDLKGINITQIITFTRLLSLLKHDIILCQPVNISTTEPPDFLPPTIRTFISEATGIGFDTIPKCWHLLKEDIWESPQPQLSAEEENLFRENGWKMGINCNTNYHHNFSIQDGVRTYYGDTPKYIQVGEHQFVEHKLIGLWISLMLVAWVSATNCARSYDMALSEQQERDFAAGGWQFGCVLTTDHVWDAFVILTLLNYNDRKGTCLQVPHTGDQRDRFTGVMRERNREVIEEGQDEVGHCCDKCMHTLKRPDGSECTFFIQLYFLLHRGGF</sequence>
<evidence type="ECO:0000313" key="2">
    <source>
        <dbReference type="EMBL" id="KAF7333433.1"/>
    </source>
</evidence>
<dbReference type="Proteomes" id="UP000620124">
    <property type="component" value="Unassembled WGS sequence"/>
</dbReference>
<organism evidence="2 3">
    <name type="scientific">Mycena venus</name>
    <dbReference type="NCBI Taxonomy" id="2733690"/>
    <lineage>
        <taxon>Eukaryota</taxon>
        <taxon>Fungi</taxon>
        <taxon>Dikarya</taxon>
        <taxon>Basidiomycota</taxon>
        <taxon>Agaricomycotina</taxon>
        <taxon>Agaricomycetes</taxon>
        <taxon>Agaricomycetidae</taxon>
        <taxon>Agaricales</taxon>
        <taxon>Marasmiineae</taxon>
        <taxon>Mycenaceae</taxon>
        <taxon>Mycena</taxon>
    </lineage>
</organism>
<comment type="caution">
    <text evidence="2">The sequence shown here is derived from an EMBL/GenBank/DDBJ whole genome shotgun (WGS) entry which is preliminary data.</text>
</comment>